<reference evidence="5" key="2">
    <citation type="submission" date="2017-05" db="UniProtKB">
        <authorList>
            <consortium name="EnsemblMetazoa"/>
        </authorList>
    </citation>
    <scope>IDENTIFICATION</scope>
</reference>
<dbReference type="GO" id="GO:0035303">
    <property type="term" value="P:regulation of dephosphorylation"/>
    <property type="evidence" value="ECO:0007669"/>
    <property type="project" value="InterPro"/>
</dbReference>
<dbReference type="KEGG" id="aqu:100636686"/>
<keyword evidence="6" id="KW-1185">Reference proteome</keyword>
<dbReference type="PROSITE" id="PS00018">
    <property type="entry name" value="EF_HAND_1"/>
    <property type="match status" value="1"/>
</dbReference>
<feature type="region of interest" description="Disordered" evidence="4">
    <location>
        <begin position="1"/>
        <end position="34"/>
    </location>
</feature>
<evidence type="ECO:0008006" key="7">
    <source>
        <dbReference type="Google" id="ProtNLM"/>
    </source>
</evidence>
<dbReference type="eggNOG" id="KOG2562">
    <property type="taxonomic scope" value="Eukaryota"/>
</dbReference>
<accession>A0A1X7VV79</accession>
<dbReference type="OrthoDB" id="10265007at2759"/>
<dbReference type="GO" id="GO:0005813">
    <property type="term" value="C:centrosome"/>
    <property type="evidence" value="ECO:0007669"/>
    <property type="project" value="TreeGrafter"/>
</dbReference>
<dbReference type="InterPro" id="IPR018247">
    <property type="entry name" value="EF_Hand_1_Ca_BS"/>
</dbReference>
<evidence type="ECO:0000256" key="1">
    <source>
        <dbReference type="ARBA" id="ARBA00004496"/>
    </source>
</evidence>
<keyword evidence="2" id="KW-0963">Cytoplasm</keyword>
<dbReference type="GO" id="GO:0000226">
    <property type="term" value="P:microtubule cytoskeleton organization"/>
    <property type="evidence" value="ECO:0007669"/>
    <property type="project" value="TreeGrafter"/>
</dbReference>
<dbReference type="AlphaFoldDB" id="A0A1X7VV79"/>
<proteinExistence type="predicted"/>
<dbReference type="OMA" id="HKFWAYE"/>
<dbReference type="Proteomes" id="UP000007879">
    <property type="component" value="Unassembled WGS sequence"/>
</dbReference>
<dbReference type="GO" id="GO:0005737">
    <property type="term" value="C:cytoplasm"/>
    <property type="evidence" value="ECO:0007669"/>
    <property type="project" value="UniProtKB-SubCell"/>
</dbReference>
<keyword evidence="3" id="KW-0106">Calcium</keyword>
<dbReference type="FunFam" id="1.10.238.220:FF:000002">
    <property type="entry name" value="Serine/threonine-protein phosphatase 2A regulatory subunit B'' subunit gamma"/>
    <property type="match status" value="1"/>
</dbReference>
<evidence type="ECO:0000256" key="4">
    <source>
        <dbReference type="SAM" id="MobiDB-lite"/>
    </source>
</evidence>
<evidence type="ECO:0000256" key="2">
    <source>
        <dbReference type="ARBA" id="ARBA00022490"/>
    </source>
</evidence>
<name>A0A1X7VV79_AMPQE</name>
<comment type="subcellular location">
    <subcellularLocation>
        <location evidence="1">Cytoplasm</location>
    </subcellularLocation>
</comment>
<organism evidence="5">
    <name type="scientific">Amphimedon queenslandica</name>
    <name type="common">Sponge</name>
    <dbReference type="NCBI Taxonomy" id="400682"/>
    <lineage>
        <taxon>Eukaryota</taxon>
        <taxon>Metazoa</taxon>
        <taxon>Porifera</taxon>
        <taxon>Demospongiae</taxon>
        <taxon>Heteroscleromorpha</taxon>
        <taxon>Haplosclerida</taxon>
        <taxon>Niphatidae</taxon>
        <taxon>Amphimedon</taxon>
    </lineage>
</organism>
<dbReference type="PANTHER" id="PTHR12085:SF3">
    <property type="entry name" value="SERINE_THREONINE-PROTEIN PHOSPHATASE 2A REGULATORY SUBUNIT B'' SUBUNIT GAMMA"/>
    <property type="match status" value="1"/>
</dbReference>
<dbReference type="GO" id="GO:0030865">
    <property type="term" value="P:cortical cytoskeleton organization"/>
    <property type="evidence" value="ECO:0007669"/>
    <property type="project" value="TreeGrafter"/>
</dbReference>
<protein>
    <recommendedName>
        <fullName evidence="7">Serine/threonine-protein phosphatase 2A regulatory subunit B'' subunit gamma</fullName>
    </recommendedName>
</protein>
<dbReference type="EnsemblMetazoa" id="Aqu2.1.44242_001">
    <property type="protein sequence ID" value="Aqu2.1.44242_001"/>
    <property type="gene ID" value="Aqu2.1.44242"/>
</dbReference>
<dbReference type="PANTHER" id="PTHR12085">
    <property type="entry name" value="SERINE/THREONINE-PROTEIN PHOSPHATASE 2A REGULATORY SUBUNIT B'' SUBUNIT GAMMA"/>
    <property type="match status" value="1"/>
</dbReference>
<dbReference type="InterPro" id="IPR011992">
    <property type="entry name" value="EF-hand-dom_pair"/>
</dbReference>
<dbReference type="Gene3D" id="1.10.238.10">
    <property type="entry name" value="EF-hand"/>
    <property type="match status" value="1"/>
</dbReference>
<dbReference type="EnsemblMetazoa" id="XM_003382492.3">
    <property type="protein sequence ID" value="XP_003382540.1"/>
    <property type="gene ID" value="LOC100636686"/>
</dbReference>
<dbReference type="InterPro" id="IPR039865">
    <property type="entry name" value="PPP2R3C"/>
</dbReference>
<dbReference type="Gene3D" id="1.10.238.220">
    <property type="match status" value="1"/>
</dbReference>
<dbReference type="GO" id="GO:0005819">
    <property type="term" value="C:spindle"/>
    <property type="evidence" value="ECO:0007669"/>
    <property type="project" value="TreeGrafter"/>
</dbReference>
<dbReference type="STRING" id="400682.A0A1X7VV79"/>
<gene>
    <name evidence="5" type="primary">100636686</name>
</gene>
<dbReference type="InParanoid" id="A0A1X7VV79"/>
<sequence>MSWVETLKQFNADKKESKSKEKRPRTAPHPKETDEELFSRYYCKFKQDSKATRGSLGVNIPRFYSKPPSEGNVLELKLREEARAAFLQRRSSELMDNEELQNLWTILEEKNTPPDVGDEQMIGYLEFMSIYNDVSEKCRTFITTETFTKLLKDDPLRRISISQLFSYVMRKVWLQQTRIGLSLFDIQGLGFLRESDLENYILELIPTLPRLSHLEESFYSFYVCTAVRKFFFFLDPLKTGRIKIQDILGCGFLDDLLELRDDDISVEAEEANWFSAQSALKVYGQYLSLDVDHNGMLNKSELARFGTGTLTKVFIDRIFQECLTYEGEVDYRTYLDFVLAMENKREPQSLQYFFRLLDIDGKSALTSFSIKYFFRAMQELIEAQGYEAVKFEDVEHEIFDMVNPMCPGYITLQDLIKSGQGETVVNMLTDLNGFLNYENREFSLAEGGGEGTFV</sequence>
<dbReference type="CDD" id="cd21505">
    <property type="entry name" value="PPP2R3C"/>
    <property type="match status" value="1"/>
</dbReference>
<evidence type="ECO:0000256" key="3">
    <source>
        <dbReference type="ARBA" id="ARBA00022837"/>
    </source>
</evidence>
<evidence type="ECO:0000313" key="5">
    <source>
        <dbReference type="EnsemblMetazoa" id="Aqu2.1.44242_001"/>
    </source>
</evidence>
<evidence type="ECO:0000313" key="6">
    <source>
        <dbReference type="Proteomes" id="UP000007879"/>
    </source>
</evidence>
<dbReference type="SUPFAM" id="SSF47473">
    <property type="entry name" value="EF-hand"/>
    <property type="match status" value="2"/>
</dbReference>
<reference evidence="6" key="1">
    <citation type="journal article" date="2010" name="Nature">
        <title>The Amphimedon queenslandica genome and the evolution of animal complexity.</title>
        <authorList>
            <person name="Srivastava M."/>
            <person name="Simakov O."/>
            <person name="Chapman J."/>
            <person name="Fahey B."/>
            <person name="Gauthier M.E."/>
            <person name="Mitros T."/>
            <person name="Richards G.S."/>
            <person name="Conaco C."/>
            <person name="Dacre M."/>
            <person name="Hellsten U."/>
            <person name="Larroux C."/>
            <person name="Putnam N.H."/>
            <person name="Stanke M."/>
            <person name="Adamska M."/>
            <person name="Darling A."/>
            <person name="Degnan S.M."/>
            <person name="Oakley T.H."/>
            <person name="Plachetzki D.C."/>
            <person name="Zhai Y."/>
            <person name="Adamski M."/>
            <person name="Calcino A."/>
            <person name="Cummins S.F."/>
            <person name="Goodstein D.M."/>
            <person name="Harris C."/>
            <person name="Jackson D.J."/>
            <person name="Leys S.P."/>
            <person name="Shu S."/>
            <person name="Woodcroft B.J."/>
            <person name="Vervoort M."/>
            <person name="Kosik K.S."/>
            <person name="Manning G."/>
            <person name="Degnan B.M."/>
            <person name="Rokhsar D.S."/>
        </authorList>
    </citation>
    <scope>NUCLEOTIDE SEQUENCE [LARGE SCALE GENOMIC DNA]</scope>
</reference>